<organism evidence="1 2">
    <name type="scientific">Candidatus Uhrbacteria bacterium GW2011_GWA2_53_10</name>
    <dbReference type="NCBI Taxonomy" id="1618980"/>
    <lineage>
        <taxon>Bacteria</taxon>
        <taxon>Candidatus Uhriibacteriota</taxon>
    </lineage>
</organism>
<name>A0A0G1XNV6_9BACT</name>
<dbReference type="AlphaFoldDB" id="A0A0G1XNV6"/>
<gene>
    <name evidence="1" type="ORF">UY77_C0009G0026</name>
</gene>
<protein>
    <recommendedName>
        <fullName evidence="3">Lipoprotein</fullName>
    </recommendedName>
</protein>
<evidence type="ECO:0000313" key="1">
    <source>
        <dbReference type="EMBL" id="KKW32958.1"/>
    </source>
</evidence>
<reference evidence="1 2" key="1">
    <citation type="journal article" date="2015" name="Nature">
        <title>rRNA introns, odd ribosomes, and small enigmatic genomes across a large radiation of phyla.</title>
        <authorList>
            <person name="Brown C.T."/>
            <person name="Hug L.A."/>
            <person name="Thomas B.C."/>
            <person name="Sharon I."/>
            <person name="Castelle C.J."/>
            <person name="Singh A."/>
            <person name="Wilkins M.J."/>
            <person name="Williams K.H."/>
            <person name="Banfield J.F."/>
        </authorList>
    </citation>
    <scope>NUCLEOTIDE SEQUENCE [LARGE SCALE GENOMIC DNA]</scope>
</reference>
<evidence type="ECO:0008006" key="3">
    <source>
        <dbReference type="Google" id="ProtNLM"/>
    </source>
</evidence>
<dbReference type="Proteomes" id="UP000034711">
    <property type="component" value="Unassembled WGS sequence"/>
</dbReference>
<accession>A0A0G1XNV6</accession>
<dbReference type="PATRIC" id="fig|1618980.3.peg.220"/>
<dbReference type="PROSITE" id="PS51257">
    <property type="entry name" value="PROKAR_LIPOPROTEIN"/>
    <property type="match status" value="1"/>
</dbReference>
<sequence>MKTVLIVNVVLSVACAPALNIRPDPAVAMPDDCSSIVENEWRQLACRYEKELRARDAEARKAKAVPAPAPGGLMFVGASSIPTFDTGLGLIVTPDRPEPGQTGFTMTSLDREGTVRCFRRNGMPTPVVSRYPNSSIVRIAADLDRDGQPDPTPYVCTTAATVSTLGMEPGDQVDVIFLRPHASKRFAGGSPYFVVKECSRHTFRNHEAGELWRRSGGMAPNCS</sequence>
<comment type="caution">
    <text evidence="1">The sequence shown here is derived from an EMBL/GenBank/DDBJ whole genome shotgun (WGS) entry which is preliminary data.</text>
</comment>
<evidence type="ECO:0000313" key="2">
    <source>
        <dbReference type="Proteomes" id="UP000034711"/>
    </source>
</evidence>
<proteinExistence type="predicted"/>
<dbReference type="EMBL" id="LCRI01000009">
    <property type="protein sequence ID" value="KKW32958.1"/>
    <property type="molecule type" value="Genomic_DNA"/>
</dbReference>